<name>A0A314LCK1_NICAT</name>
<organism evidence="2 3">
    <name type="scientific">Nicotiana attenuata</name>
    <name type="common">Coyote tobacco</name>
    <dbReference type="NCBI Taxonomy" id="49451"/>
    <lineage>
        <taxon>Eukaryota</taxon>
        <taxon>Viridiplantae</taxon>
        <taxon>Streptophyta</taxon>
        <taxon>Embryophyta</taxon>
        <taxon>Tracheophyta</taxon>
        <taxon>Spermatophyta</taxon>
        <taxon>Magnoliopsida</taxon>
        <taxon>eudicotyledons</taxon>
        <taxon>Gunneridae</taxon>
        <taxon>Pentapetalae</taxon>
        <taxon>asterids</taxon>
        <taxon>lamiids</taxon>
        <taxon>Solanales</taxon>
        <taxon>Solanaceae</taxon>
        <taxon>Nicotianoideae</taxon>
        <taxon>Nicotianeae</taxon>
        <taxon>Nicotiana</taxon>
    </lineage>
</organism>
<dbReference type="Proteomes" id="UP000187609">
    <property type="component" value="Unassembled WGS sequence"/>
</dbReference>
<keyword evidence="3" id="KW-1185">Reference proteome</keyword>
<dbReference type="GO" id="GO:1990904">
    <property type="term" value="C:ribonucleoprotein complex"/>
    <property type="evidence" value="ECO:0007669"/>
    <property type="project" value="TreeGrafter"/>
</dbReference>
<gene>
    <name evidence="2" type="ORF">A4A49_03592</name>
</gene>
<dbReference type="Gene3D" id="3.30.70.330">
    <property type="match status" value="1"/>
</dbReference>
<dbReference type="InterPro" id="IPR012677">
    <property type="entry name" value="Nucleotide-bd_a/b_plait_sf"/>
</dbReference>
<reference evidence="2" key="1">
    <citation type="submission" date="2016-11" db="EMBL/GenBank/DDBJ databases">
        <title>The genome of Nicotiana attenuata.</title>
        <authorList>
            <person name="Xu S."/>
            <person name="Brockmoeller T."/>
            <person name="Gaquerel E."/>
            <person name="Navarro A."/>
            <person name="Kuhl H."/>
            <person name="Gase K."/>
            <person name="Ling Z."/>
            <person name="Zhou W."/>
            <person name="Kreitzer C."/>
            <person name="Stanke M."/>
            <person name="Tang H."/>
            <person name="Lyons E."/>
            <person name="Pandey P."/>
            <person name="Pandey S.P."/>
            <person name="Timmermann B."/>
            <person name="Baldwin I.T."/>
        </authorList>
    </citation>
    <scope>NUCLEOTIDE SEQUENCE [LARGE SCALE GENOMIC DNA]</scope>
    <source>
        <strain evidence="2">UT</strain>
    </source>
</reference>
<evidence type="ECO:0000256" key="1">
    <source>
        <dbReference type="SAM" id="MobiDB-lite"/>
    </source>
</evidence>
<comment type="caution">
    <text evidence="2">The sequence shown here is derived from an EMBL/GenBank/DDBJ whole genome shotgun (WGS) entry which is preliminary data.</text>
</comment>
<dbReference type="GO" id="GO:0005829">
    <property type="term" value="C:cytosol"/>
    <property type="evidence" value="ECO:0007669"/>
    <property type="project" value="TreeGrafter"/>
</dbReference>
<dbReference type="PANTHER" id="PTHR10693:SF70">
    <property type="entry name" value="NUCLEOTIDE-BINDING ALPHA-BETA PLAIT DOMAIN, NTF2-LIKE DOMAIN PROTEIN-RELATED"/>
    <property type="match status" value="1"/>
</dbReference>
<feature type="region of interest" description="Disordered" evidence="1">
    <location>
        <begin position="1"/>
        <end position="23"/>
    </location>
</feature>
<dbReference type="InterPro" id="IPR039539">
    <property type="entry name" value="Ras_GTPase_bind_prot"/>
</dbReference>
<evidence type="ECO:0000313" key="3">
    <source>
        <dbReference type="Proteomes" id="UP000187609"/>
    </source>
</evidence>
<dbReference type="SUPFAM" id="SSF54928">
    <property type="entry name" value="RNA-binding domain, RBD"/>
    <property type="match status" value="1"/>
</dbReference>
<protein>
    <recommendedName>
        <fullName evidence="4">RRM domain-containing protein</fullName>
    </recommendedName>
</protein>
<dbReference type="CDD" id="cd00590">
    <property type="entry name" value="RRM_SF"/>
    <property type="match status" value="1"/>
</dbReference>
<dbReference type="AlphaFoldDB" id="A0A314LCK1"/>
<accession>A0A314LCK1</accession>
<dbReference type="SMR" id="A0A314LCK1"/>
<dbReference type="GO" id="GO:0003729">
    <property type="term" value="F:mRNA binding"/>
    <property type="evidence" value="ECO:0007669"/>
    <property type="project" value="TreeGrafter"/>
</dbReference>
<dbReference type="InterPro" id="IPR035979">
    <property type="entry name" value="RBD_domain_sf"/>
</dbReference>
<dbReference type="PANTHER" id="PTHR10693">
    <property type="entry name" value="RAS GTPASE-ACTIVATING PROTEIN-BINDING PROTEIN"/>
    <property type="match status" value="1"/>
</dbReference>
<proteinExistence type="predicted"/>
<dbReference type="EMBL" id="MJEQ01000127">
    <property type="protein sequence ID" value="OIT39263.1"/>
    <property type="molecule type" value="Genomic_DNA"/>
</dbReference>
<dbReference type="Gramene" id="OIT39263">
    <property type="protein sequence ID" value="OIT39263"/>
    <property type="gene ID" value="A4A49_03592"/>
</dbReference>
<sequence length="237" mass="25893">MDSSQKSSEYLGKSENSSNDFSALKRNLIPSIEAEEEKSCEDFGKCESSSNDDFPALVSNRPSIELEDEKSIVNTHQEAPKFSYAAMLANKTSNSPSSTLVKKVVRVAPSDNESHPRTGSNNVIVGPKEKVVCVRGLPKKVKAVDLIQALKKFGPVKIDSLQIKKFDLGGWSGTLKFQSADSARAAVEAGKIKFGEHVGFVSFKSAPLRYGTDMNRSNGRQRIEHTTIARKTPINTT</sequence>
<evidence type="ECO:0008006" key="4">
    <source>
        <dbReference type="Google" id="ProtNLM"/>
    </source>
</evidence>
<feature type="compositionally biased region" description="Polar residues" evidence="1">
    <location>
        <begin position="1"/>
        <end position="21"/>
    </location>
</feature>
<evidence type="ECO:0000313" key="2">
    <source>
        <dbReference type="EMBL" id="OIT39263.1"/>
    </source>
</evidence>